<evidence type="ECO:0000256" key="1">
    <source>
        <dbReference type="ARBA" id="ARBA00022729"/>
    </source>
</evidence>
<feature type="domain" description="BON" evidence="2">
    <location>
        <begin position="3"/>
        <end position="71"/>
    </location>
</feature>
<dbReference type="PANTHER" id="PTHR34606:SF4">
    <property type="entry name" value="OUTER MEMBRANE LIPOPROTEIN DOLP"/>
    <property type="match status" value="1"/>
</dbReference>
<dbReference type="Gene3D" id="3.30.1340.30">
    <property type="match status" value="3"/>
</dbReference>
<gene>
    <name evidence="3" type="ORF">G8759_22150</name>
</gene>
<name>A0A6G9ARU3_9BACT</name>
<protein>
    <submittedName>
        <fullName evidence="3">BON domain-containing protein</fullName>
    </submittedName>
</protein>
<evidence type="ECO:0000259" key="2">
    <source>
        <dbReference type="PROSITE" id="PS50914"/>
    </source>
</evidence>
<feature type="domain" description="BON" evidence="2">
    <location>
        <begin position="149"/>
        <end position="217"/>
    </location>
</feature>
<dbReference type="Pfam" id="PF04972">
    <property type="entry name" value="BON"/>
    <property type="match status" value="3"/>
</dbReference>
<keyword evidence="4" id="KW-1185">Reference proteome</keyword>
<dbReference type="Proteomes" id="UP000501802">
    <property type="component" value="Chromosome"/>
</dbReference>
<dbReference type="InterPro" id="IPR007055">
    <property type="entry name" value="BON_dom"/>
</dbReference>
<dbReference type="PROSITE" id="PS50914">
    <property type="entry name" value="BON"/>
    <property type="match status" value="3"/>
</dbReference>
<accession>A0A6G9ARU3</accession>
<evidence type="ECO:0000313" key="4">
    <source>
        <dbReference type="Proteomes" id="UP000501802"/>
    </source>
</evidence>
<dbReference type="PANTHER" id="PTHR34606">
    <property type="entry name" value="BON DOMAIN-CONTAINING PROTEIN"/>
    <property type="match status" value="1"/>
</dbReference>
<keyword evidence="1" id="KW-0732">Signal</keyword>
<dbReference type="AlphaFoldDB" id="A0A6G9ARU3"/>
<organism evidence="3 4">
    <name type="scientific">Spirosoma aureum</name>
    <dbReference type="NCBI Taxonomy" id="2692134"/>
    <lineage>
        <taxon>Bacteria</taxon>
        <taxon>Pseudomonadati</taxon>
        <taxon>Bacteroidota</taxon>
        <taxon>Cytophagia</taxon>
        <taxon>Cytophagales</taxon>
        <taxon>Cytophagaceae</taxon>
        <taxon>Spirosoma</taxon>
    </lineage>
</organism>
<dbReference type="InterPro" id="IPR051686">
    <property type="entry name" value="Lipoprotein_DolP"/>
</dbReference>
<dbReference type="KEGG" id="spib:G8759_22150"/>
<dbReference type="EMBL" id="CP050063">
    <property type="protein sequence ID" value="QIP15130.1"/>
    <property type="molecule type" value="Genomic_DNA"/>
</dbReference>
<evidence type="ECO:0000313" key="3">
    <source>
        <dbReference type="EMBL" id="QIP15130.1"/>
    </source>
</evidence>
<proteinExistence type="predicted"/>
<feature type="domain" description="BON" evidence="2">
    <location>
        <begin position="78"/>
        <end position="146"/>
    </location>
</feature>
<reference evidence="3 4" key="1">
    <citation type="submission" date="2020-03" db="EMBL/GenBank/DDBJ databases">
        <authorList>
            <person name="Kim M.K."/>
        </authorList>
    </citation>
    <scope>NUCLEOTIDE SEQUENCE [LARGE SCALE GENOMIC DNA]</scope>
    <source>
        <strain evidence="3 4">BT328</strain>
    </source>
</reference>
<dbReference type="SMART" id="SM00749">
    <property type="entry name" value="BON"/>
    <property type="match status" value="3"/>
</dbReference>
<dbReference type="InterPro" id="IPR014004">
    <property type="entry name" value="Transpt-assoc_nodulatn_dom_bac"/>
</dbReference>
<dbReference type="RefSeq" id="WP_167212573.1">
    <property type="nucleotide sequence ID" value="NZ_CP050063.1"/>
</dbReference>
<sequence length="218" mass="24074">MKTDETLQKDVMSELRWEPVLNAAEIGVAVKNGVVTLTGEVNNYLMKMAAERAAKRVTGVMVVAQEITVKPIDSEQHGDEQIGQAIIRSFGWHSQVPQDLIQVKVQHGWVTLEGEVEWNYQLQAAERAVETISGVKGVSNLIRVKPQVIAQDVNAKIIDALKRNAVVEAQQIKVETNGNKVTLRGKVHSWAERKEVENAAWAAPGVMAVEDDLVVTTY</sequence>